<feature type="transmembrane region" description="Helical" evidence="10">
    <location>
        <begin position="427"/>
        <end position="451"/>
    </location>
</feature>
<dbReference type="InterPro" id="IPR047984">
    <property type="entry name" value="XylE-like"/>
</dbReference>
<evidence type="ECO:0000256" key="6">
    <source>
        <dbReference type="ARBA" id="ARBA00022692"/>
    </source>
</evidence>
<dbReference type="CDD" id="cd17359">
    <property type="entry name" value="MFS_XylE_like"/>
    <property type="match status" value="1"/>
</dbReference>
<dbReference type="PRINTS" id="PR00171">
    <property type="entry name" value="SUGRTRNSPORT"/>
</dbReference>
<feature type="transmembrane region" description="Helical" evidence="10">
    <location>
        <begin position="326"/>
        <end position="355"/>
    </location>
</feature>
<evidence type="ECO:0000256" key="4">
    <source>
        <dbReference type="ARBA" id="ARBA00022475"/>
    </source>
</evidence>
<feature type="transmembrane region" description="Helical" evidence="10">
    <location>
        <begin position="157"/>
        <end position="177"/>
    </location>
</feature>
<feature type="transmembrane region" description="Helical" evidence="10">
    <location>
        <begin position="463"/>
        <end position="481"/>
    </location>
</feature>
<proteinExistence type="inferred from homology"/>
<evidence type="ECO:0000256" key="3">
    <source>
        <dbReference type="ARBA" id="ARBA00022448"/>
    </source>
</evidence>
<keyword evidence="4" id="KW-1003">Cell membrane</keyword>
<dbReference type="EMBL" id="AP018042">
    <property type="protein sequence ID" value="BAX82543.1"/>
    <property type="molecule type" value="Genomic_DNA"/>
</dbReference>
<evidence type="ECO:0000259" key="11">
    <source>
        <dbReference type="PROSITE" id="PS50850"/>
    </source>
</evidence>
<feature type="transmembrane region" description="Helical" evidence="10">
    <location>
        <begin position="189"/>
        <end position="210"/>
    </location>
</feature>
<dbReference type="SUPFAM" id="SSF103473">
    <property type="entry name" value="MFS general substrate transporter"/>
    <property type="match status" value="1"/>
</dbReference>
<dbReference type="NCBIfam" id="TIGR00879">
    <property type="entry name" value="SP"/>
    <property type="match status" value="1"/>
</dbReference>
<feature type="domain" description="Major facilitator superfamily (MFS) profile" evidence="11">
    <location>
        <begin position="16"/>
        <end position="522"/>
    </location>
</feature>
<feature type="transmembrane region" description="Helical" evidence="10">
    <location>
        <begin position="222"/>
        <end position="244"/>
    </location>
</feature>
<feature type="transmembrane region" description="Helical" evidence="10">
    <location>
        <begin position="501"/>
        <end position="518"/>
    </location>
</feature>
<dbReference type="InterPro" id="IPR003663">
    <property type="entry name" value="Sugar/inositol_transpt"/>
</dbReference>
<feature type="transmembrane region" description="Helical" evidence="10">
    <location>
        <begin position="256"/>
        <end position="279"/>
    </location>
</feature>
<dbReference type="Pfam" id="PF00083">
    <property type="entry name" value="Sugar_tr"/>
    <property type="match status" value="1"/>
</dbReference>
<dbReference type="InterPro" id="IPR036259">
    <property type="entry name" value="MFS_trans_sf"/>
</dbReference>
<dbReference type="InterPro" id="IPR005829">
    <property type="entry name" value="Sugar_transporter_CS"/>
</dbReference>
<dbReference type="RefSeq" id="WP_197705648.1">
    <property type="nucleotide sequence ID" value="NZ_AP018042.1"/>
</dbReference>
<dbReference type="InterPro" id="IPR005828">
    <property type="entry name" value="MFS_sugar_transport-like"/>
</dbReference>
<dbReference type="Proteomes" id="UP000218267">
    <property type="component" value="Chromosome"/>
</dbReference>
<evidence type="ECO:0000256" key="7">
    <source>
        <dbReference type="ARBA" id="ARBA00022989"/>
    </source>
</evidence>
<dbReference type="NCBIfam" id="NF007484">
    <property type="entry name" value="PRK10077.1"/>
    <property type="match status" value="1"/>
</dbReference>
<organism evidence="12 13">
    <name type="scientific">Labilibaculum antarcticum</name>
    <dbReference type="NCBI Taxonomy" id="1717717"/>
    <lineage>
        <taxon>Bacteria</taxon>
        <taxon>Pseudomonadati</taxon>
        <taxon>Bacteroidota</taxon>
        <taxon>Bacteroidia</taxon>
        <taxon>Marinilabiliales</taxon>
        <taxon>Marinifilaceae</taxon>
        <taxon>Labilibaculum</taxon>
    </lineage>
</organism>
<dbReference type="AlphaFoldDB" id="A0A1Y1CRD0"/>
<evidence type="ECO:0000256" key="9">
    <source>
        <dbReference type="RuleBase" id="RU003346"/>
    </source>
</evidence>
<keyword evidence="13" id="KW-1185">Reference proteome</keyword>
<reference evidence="12 13" key="1">
    <citation type="journal article" date="2018" name="Mar. Genomics">
        <title>Complete genome sequence of Marinifilaceae bacterium strain SPP2, isolated from the Antarctic marine sediment.</title>
        <authorList>
            <person name="Watanabe M."/>
            <person name="Kojima H."/>
            <person name="Fukui M."/>
        </authorList>
    </citation>
    <scope>NUCLEOTIDE SEQUENCE [LARGE SCALE GENOMIC DNA]</scope>
    <source>
        <strain evidence="12 13">SPP2</strain>
    </source>
</reference>
<feature type="transmembrane region" description="Helical" evidence="10">
    <location>
        <begin position="370"/>
        <end position="392"/>
    </location>
</feature>
<feature type="transmembrane region" description="Helical" evidence="10">
    <location>
        <begin position="12"/>
        <end position="29"/>
    </location>
</feature>
<dbReference type="InterPro" id="IPR020846">
    <property type="entry name" value="MFS_dom"/>
</dbReference>
<dbReference type="PROSITE" id="PS50850">
    <property type="entry name" value="MFS"/>
    <property type="match status" value="1"/>
</dbReference>
<dbReference type="PROSITE" id="PS00216">
    <property type="entry name" value="SUGAR_TRANSPORT_1"/>
    <property type="match status" value="1"/>
</dbReference>
<dbReference type="PANTHER" id="PTHR48023:SF4">
    <property type="entry name" value="D-XYLOSE-PROTON SYMPORTER-LIKE 2"/>
    <property type="match status" value="1"/>
</dbReference>
<dbReference type="GO" id="GO:0005886">
    <property type="term" value="C:plasma membrane"/>
    <property type="evidence" value="ECO:0007669"/>
    <property type="project" value="UniProtKB-SubCell"/>
</dbReference>
<reference evidence="13" key="2">
    <citation type="journal article" date="2020" name="Antonie Van Leeuwenhoek">
        <title>Labilibaculum antarcticum sp. nov., a novel facultative anaerobic, psychrotorelant bacterium isolated from marine sediment of Antarctica.</title>
        <authorList>
            <person name="Watanabe M."/>
            <person name="Kojima H."/>
            <person name="Fukui M."/>
        </authorList>
    </citation>
    <scope>NUCLEOTIDE SEQUENCE [LARGE SCALE GENOMIC DNA]</scope>
    <source>
        <strain evidence="13">SPP2</strain>
    </source>
</reference>
<keyword evidence="3 9" id="KW-0813">Transport</keyword>
<keyword evidence="7 10" id="KW-1133">Transmembrane helix</keyword>
<dbReference type="Gene3D" id="1.20.1250.20">
    <property type="entry name" value="MFS general substrate transporter like domains"/>
    <property type="match status" value="2"/>
</dbReference>
<name>A0A1Y1CRD0_9BACT</name>
<feature type="transmembrane region" description="Helical" evidence="10">
    <location>
        <begin position="399"/>
        <end position="421"/>
    </location>
</feature>
<keyword evidence="5" id="KW-0762">Sugar transport</keyword>
<gene>
    <name evidence="12" type="ORF">ALGA_4252</name>
</gene>
<evidence type="ECO:0000256" key="1">
    <source>
        <dbReference type="ARBA" id="ARBA00004651"/>
    </source>
</evidence>
<dbReference type="KEGG" id="mbas:ALGA_4252"/>
<accession>A0A1Y1CRD0</accession>
<comment type="subcellular location">
    <subcellularLocation>
        <location evidence="1">Cell membrane</location>
        <topology evidence="1">Multi-pass membrane protein</topology>
    </subcellularLocation>
</comment>
<dbReference type="PANTHER" id="PTHR48023">
    <property type="entry name" value="D-XYLOSE-PROTON SYMPORTER-LIKE 2"/>
    <property type="match status" value="1"/>
</dbReference>
<feature type="transmembrane region" description="Helical" evidence="10">
    <location>
        <begin position="124"/>
        <end position="145"/>
    </location>
</feature>
<dbReference type="GO" id="GO:0022857">
    <property type="term" value="F:transmembrane transporter activity"/>
    <property type="evidence" value="ECO:0007669"/>
    <property type="project" value="InterPro"/>
</dbReference>
<protein>
    <submittedName>
        <fullName evidence="12">D-xylose transporter XylE</fullName>
    </submittedName>
</protein>
<feature type="transmembrane region" description="Helical" evidence="10">
    <location>
        <begin position="65"/>
        <end position="83"/>
    </location>
</feature>
<sequence>MSQTQTKGSTMFIVGITLVATLGGLLFGYDTAVISGATEALKIFFVTPLESDPALALKVLGEYKIIISLCFVVVSLLVSSFMFRMYGKQKGIIYSAIVILAAVVIWYTQFWVSVNELTENTINSINGFTIASAIIGCVIGGSICGYVSQKLGRKRGLVLAAILFTISALGSSMPEIMNVFGTSTISAFIFYRIVGGIGVGIASMLSPMYIAEIAPANIRGKLVSGNQFAIVFGMLVVYFVNYFIARSGDANWLNEIGWRYMFASEIIPAFIFLIMLYFVPETPRYLIMKSREAEAEVVLNKIVGTNKAPQLLADIKESLKENNAPWLTFGGLIIVIGVLLSVFQQFVGINVVLYYAAEIFRNLGSSTENALYQTIIVGAINLIFTVLAIFTVDKFGRKPLMIIGGVGMGICMFALGFAFYFNQLGLVALFAMLGYVAFFAMSWGPVTWVLLSEIFPNSIRSAMSLAVAAQWMANMMISWTFPMMNDNSWLTGMFHHGFSYWIYGLMGLLSAFFVWKVVPETKGRSLEDMGKLWKK</sequence>
<evidence type="ECO:0000256" key="10">
    <source>
        <dbReference type="SAM" id="Phobius"/>
    </source>
</evidence>
<evidence type="ECO:0000256" key="8">
    <source>
        <dbReference type="ARBA" id="ARBA00023136"/>
    </source>
</evidence>
<dbReference type="FunFam" id="1.20.1250.20:FF:000122">
    <property type="entry name" value="D-xylose transporter XylE"/>
    <property type="match status" value="1"/>
</dbReference>
<comment type="similarity">
    <text evidence="2 9">Belongs to the major facilitator superfamily. Sugar transporter (TC 2.A.1.1) family.</text>
</comment>
<dbReference type="PROSITE" id="PS00217">
    <property type="entry name" value="SUGAR_TRANSPORT_2"/>
    <property type="match status" value="1"/>
</dbReference>
<dbReference type="InterPro" id="IPR050820">
    <property type="entry name" value="MFS_Sugar_Transporter"/>
</dbReference>
<evidence type="ECO:0000313" key="12">
    <source>
        <dbReference type="EMBL" id="BAX82543.1"/>
    </source>
</evidence>
<keyword evidence="8 10" id="KW-0472">Membrane</keyword>
<evidence type="ECO:0000256" key="5">
    <source>
        <dbReference type="ARBA" id="ARBA00022597"/>
    </source>
</evidence>
<evidence type="ECO:0000256" key="2">
    <source>
        <dbReference type="ARBA" id="ARBA00010992"/>
    </source>
</evidence>
<keyword evidence="6 10" id="KW-0812">Transmembrane</keyword>
<evidence type="ECO:0000313" key="13">
    <source>
        <dbReference type="Proteomes" id="UP000218267"/>
    </source>
</evidence>
<feature type="transmembrane region" description="Helical" evidence="10">
    <location>
        <begin position="92"/>
        <end position="112"/>
    </location>
</feature>